<dbReference type="EMBL" id="CALNXJ010000011">
    <property type="protein sequence ID" value="CAH3109000.1"/>
    <property type="molecule type" value="Genomic_DNA"/>
</dbReference>
<name>A0AAU9WEI5_9CNID</name>
<feature type="region of interest" description="Disordered" evidence="1">
    <location>
        <begin position="45"/>
        <end position="80"/>
    </location>
</feature>
<feature type="chain" id="PRO_5043706721" evidence="2">
    <location>
        <begin position="27"/>
        <end position="99"/>
    </location>
</feature>
<proteinExistence type="predicted"/>
<protein>
    <submittedName>
        <fullName evidence="3">Uncharacterized protein</fullName>
    </submittedName>
</protein>
<evidence type="ECO:0000256" key="1">
    <source>
        <dbReference type="SAM" id="MobiDB-lite"/>
    </source>
</evidence>
<reference evidence="3 4" key="1">
    <citation type="submission" date="2022-05" db="EMBL/GenBank/DDBJ databases">
        <authorList>
            <consortium name="Genoscope - CEA"/>
            <person name="William W."/>
        </authorList>
    </citation>
    <scope>NUCLEOTIDE SEQUENCE [LARGE SCALE GENOMIC DNA]</scope>
</reference>
<keyword evidence="4" id="KW-1185">Reference proteome</keyword>
<gene>
    <name evidence="3" type="ORF">PMEA_00002797</name>
</gene>
<accession>A0AAU9WEI5</accession>
<dbReference type="AlphaFoldDB" id="A0AAU9WEI5"/>
<feature type="signal peptide" evidence="2">
    <location>
        <begin position="1"/>
        <end position="26"/>
    </location>
</feature>
<evidence type="ECO:0000256" key="2">
    <source>
        <dbReference type="SAM" id="SignalP"/>
    </source>
</evidence>
<dbReference type="Proteomes" id="UP001159428">
    <property type="component" value="Unassembled WGS sequence"/>
</dbReference>
<comment type="caution">
    <text evidence="3">The sequence shown here is derived from an EMBL/GenBank/DDBJ whole genome shotgun (WGS) entry which is preliminary data.</text>
</comment>
<sequence>MFCEKVLPATVAFLLLLNLSGSKSEARDHKGWSLRIRPFKDYMPRNYKGEDGEREVQRGDGRSQNLGEVKEQGKRDKAPELMRNFYKQQLRASVRALLE</sequence>
<evidence type="ECO:0000313" key="3">
    <source>
        <dbReference type="EMBL" id="CAH3109000.1"/>
    </source>
</evidence>
<organism evidence="3 4">
    <name type="scientific">Pocillopora meandrina</name>
    <dbReference type="NCBI Taxonomy" id="46732"/>
    <lineage>
        <taxon>Eukaryota</taxon>
        <taxon>Metazoa</taxon>
        <taxon>Cnidaria</taxon>
        <taxon>Anthozoa</taxon>
        <taxon>Hexacorallia</taxon>
        <taxon>Scleractinia</taxon>
        <taxon>Astrocoeniina</taxon>
        <taxon>Pocilloporidae</taxon>
        <taxon>Pocillopora</taxon>
    </lineage>
</organism>
<feature type="compositionally biased region" description="Basic and acidic residues" evidence="1">
    <location>
        <begin position="45"/>
        <end position="61"/>
    </location>
</feature>
<feature type="compositionally biased region" description="Basic and acidic residues" evidence="1">
    <location>
        <begin position="68"/>
        <end position="80"/>
    </location>
</feature>
<keyword evidence="2" id="KW-0732">Signal</keyword>
<evidence type="ECO:0000313" key="4">
    <source>
        <dbReference type="Proteomes" id="UP001159428"/>
    </source>
</evidence>